<protein>
    <submittedName>
        <fullName evidence="2">Uncharacterized protein</fullName>
    </submittedName>
</protein>
<reference evidence="3" key="1">
    <citation type="journal article" date="2017" name="Nat. Commun.">
        <title>The asparagus genome sheds light on the origin and evolution of a young Y chromosome.</title>
        <authorList>
            <person name="Harkess A."/>
            <person name="Zhou J."/>
            <person name="Xu C."/>
            <person name="Bowers J.E."/>
            <person name="Van der Hulst R."/>
            <person name="Ayyampalayam S."/>
            <person name="Mercati F."/>
            <person name="Riccardi P."/>
            <person name="McKain M.R."/>
            <person name="Kakrana A."/>
            <person name="Tang H."/>
            <person name="Ray J."/>
            <person name="Groenendijk J."/>
            <person name="Arikit S."/>
            <person name="Mathioni S.M."/>
            <person name="Nakano M."/>
            <person name="Shan H."/>
            <person name="Telgmann-Rauber A."/>
            <person name="Kanno A."/>
            <person name="Yue Z."/>
            <person name="Chen H."/>
            <person name="Li W."/>
            <person name="Chen Y."/>
            <person name="Xu X."/>
            <person name="Zhang Y."/>
            <person name="Luo S."/>
            <person name="Chen H."/>
            <person name="Gao J."/>
            <person name="Mao Z."/>
            <person name="Pires J.C."/>
            <person name="Luo M."/>
            <person name="Kudrna D."/>
            <person name="Wing R.A."/>
            <person name="Meyers B.C."/>
            <person name="Yi K."/>
            <person name="Kong H."/>
            <person name="Lavrijsen P."/>
            <person name="Sunseri F."/>
            <person name="Falavigna A."/>
            <person name="Ye Y."/>
            <person name="Leebens-Mack J.H."/>
            <person name="Chen G."/>
        </authorList>
    </citation>
    <scope>NUCLEOTIDE SEQUENCE [LARGE SCALE GENOMIC DNA]</scope>
    <source>
        <strain evidence="3">cv. DH0086</strain>
    </source>
</reference>
<evidence type="ECO:0000313" key="2">
    <source>
        <dbReference type="EMBL" id="ONK75050.1"/>
    </source>
</evidence>
<dbReference type="InterPro" id="IPR015915">
    <property type="entry name" value="Kelch-typ_b-propeller"/>
</dbReference>
<organism evidence="2 3">
    <name type="scientific">Asparagus officinalis</name>
    <name type="common">Garden asparagus</name>
    <dbReference type="NCBI Taxonomy" id="4686"/>
    <lineage>
        <taxon>Eukaryota</taxon>
        <taxon>Viridiplantae</taxon>
        <taxon>Streptophyta</taxon>
        <taxon>Embryophyta</taxon>
        <taxon>Tracheophyta</taxon>
        <taxon>Spermatophyta</taxon>
        <taxon>Magnoliopsida</taxon>
        <taxon>Liliopsida</taxon>
        <taxon>Asparagales</taxon>
        <taxon>Asparagaceae</taxon>
        <taxon>Asparagoideae</taxon>
        <taxon>Asparagus</taxon>
    </lineage>
</organism>
<name>A0A5P1FER5_ASPOF</name>
<dbReference type="SUPFAM" id="SSF117281">
    <property type="entry name" value="Kelch motif"/>
    <property type="match status" value="1"/>
</dbReference>
<keyword evidence="3" id="KW-1185">Reference proteome</keyword>
<dbReference type="InterPro" id="IPR011498">
    <property type="entry name" value="Kelch_2"/>
</dbReference>
<dbReference type="Gramene" id="ONK75050">
    <property type="protein sequence ID" value="ONK75050"/>
    <property type="gene ID" value="A4U43_C03F12800"/>
</dbReference>
<gene>
    <name evidence="2" type="ORF">A4U43_C03F12800</name>
</gene>
<evidence type="ECO:0000256" key="1">
    <source>
        <dbReference type="SAM" id="MobiDB-lite"/>
    </source>
</evidence>
<dbReference type="PANTHER" id="PTHR46422">
    <property type="entry name" value="SERINE/THREONINE-PROTEIN PHOSPHATASE BSL3"/>
    <property type="match status" value="1"/>
</dbReference>
<dbReference type="Pfam" id="PF07646">
    <property type="entry name" value="Kelch_2"/>
    <property type="match status" value="1"/>
</dbReference>
<evidence type="ECO:0000313" key="3">
    <source>
        <dbReference type="Proteomes" id="UP000243459"/>
    </source>
</evidence>
<proteinExistence type="predicted"/>
<dbReference type="Proteomes" id="UP000243459">
    <property type="component" value="Chromosome 3"/>
</dbReference>
<dbReference type="EMBL" id="CM007383">
    <property type="protein sequence ID" value="ONK75050.1"/>
    <property type="molecule type" value="Genomic_DNA"/>
</dbReference>
<dbReference type="PANTHER" id="PTHR46422:SF4">
    <property type="entry name" value="SERINE_THREONINE-PROTEIN PHOSPHATASE BSL3"/>
    <property type="match status" value="1"/>
</dbReference>
<dbReference type="OMA" id="IADVHCY"/>
<feature type="region of interest" description="Disordered" evidence="1">
    <location>
        <begin position="22"/>
        <end position="41"/>
    </location>
</feature>
<accession>A0A5P1FER5</accession>
<sequence length="181" mass="18766">MDVDSLMSTKFDHDQVAVANNHDPAMESSPSTSSLVSDAPQAQSAEAAPSYWVVNAVIEKEEDGPGSRCGHTLTTVAAVGEEGTAAYVGHRLILFGGATALKGNNAAPPSSARSAGIRLAGAIADVHCYDVLTNKWSRLTPLGEPPSLRAAHVIIGEGTMVVIQDYREKPGLVACTVAVSV</sequence>
<dbReference type="AlphaFoldDB" id="A0A5P1FER5"/>
<dbReference type="Gene3D" id="2.120.10.80">
    <property type="entry name" value="Kelch-type beta propeller"/>
    <property type="match status" value="1"/>
</dbReference>